<dbReference type="Gene3D" id="2.30.39.10">
    <property type="entry name" value="Alpha-1-antitrypsin, domain 1"/>
    <property type="match status" value="1"/>
</dbReference>
<dbReference type="SMART" id="SM00093">
    <property type="entry name" value="SERPIN"/>
    <property type="match status" value="1"/>
</dbReference>
<name>A0A0E9Y1A6_AMBAM</name>
<evidence type="ECO:0000256" key="2">
    <source>
        <dbReference type="ARBA" id="ARBA00009500"/>
    </source>
</evidence>
<dbReference type="InterPro" id="IPR042178">
    <property type="entry name" value="Serpin_sf_1"/>
</dbReference>
<dbReference type="CDD" id="cd00172">
    <property type="entry name" value="serpin"/>
    <property type="match status" value="1"/>
</dbReference>
<reference evidence="9" key="2">
    <citation type="submission" date="2014-02" db="EMBL/GenBank/DDBJ databases">
        <title>Intra- and inter-species comparative analysis of male and female Amblyomma americanum serine protease inhibitors (serpins).</title>
        <authorList>
            <person name="Porter L."/>
            <person name="Kim T."/>
            <person name="Radulovic Z."/>
            <person name="Braz G."/>
            <person name="Vaz I.D.S.Jr."/>
            <person name="Mulenga A."/>
        </authorList>
    </citation>
    <scope>NUCLEOTIDE SEQUENCE</scope>
</reference>
<dbReference type="InterPro" id="IPR023796">
    <property type="entry name" value="Serpin_dom"/>
</dbReference>
<dbReference type="GO" id="GO:0004867">
    <property type="term" value="F:serine-type endopeptidase inhibitor activity"/>
    <property type="evidence" value="ECO:0007669"/>
    <property type="project" value="UniProtKB-KW"/>
</dbReference>
<evidence type="ECO:0000256" key="1">
    <source>
        <dbReference type="ARBA" id="ARBA00004613"/>
    </source>
</evidence>
<keyword evidence="3" id="KW-0964">Secreted</keyword>
<keyword evidence="5" id="KW-0722">Serine protease inhibitor</keyword>
<comment type="similarity">
    <text evidence="2 7">Belongs to the serpin family.</text>
</comment>
<evidence type="ECO:0000259" key="8">
    <source>
        <dbReference type="SMART" id="SM00093"/>
    </source>
</evidence>
<sequence>MALVGARNNTAEEISALLDVKGKKDKVHENFSKFLANLSSFAPHVVFHVANRIYSAEEYSVRKSYRSLLENSYGATIKSADFKNSHEAVRLEANAWVSEQTASKIQDLLAPGSVDATTAIILLNAIYFKGFWETPFEANNTRPQDFHLDSKKSVRIDMMYQERESYKLGHSKELKARALEMPYRGQKMSMVLLLPDEVEGLCFLEKQLSPSRLSALFGSLKVDNSVQLTVPKFKLEHSIGLSNTLKALGIREMFTPGIADLSGIFEKGSPAVSDVVHKAFVEVDEEGTEAAAATGMTLMMCGAMVASHPTRFIVDHPFMFFIKTNEPEVVLFVGSVRKL</sequence>
<dbReference type="InterPro" id="IPR036186">
    <property type="entry name" value="Serpin_sf"/>
</dbReference>
<dbReference type="PANTHER" id="PTHR11461">
    <property type="entry name" value="SERINE PROTEASE INHIBITOR, SERPIN"/>
    <property type="match status" value="1"/>
</dbReference>
<dbReference type="PROSITE" id="PS00284">
    <property type="entry name" value="SERPIN"/>
    <property type="match status" value="1"/>
</dbReference>
<comment type="subcellular location">
    <subcellularLocation>
        <location evidence="1">Secreted</location>
    </subcellularLocation>
</comment>
<dbReference type="InterPro" id="IPR000215">
    <property type="entry name" value="Serpin_fam"/>
</dbReference>
<proteinExistence type="inferred from homology"/>
<dbReference type="AlphaFoldDB" id="A0A0E9Y1A6"/>
<accession>A0A0E9Y1A6</accession>
<dbReference type="Pfam" id="PF00079">
    <property type="entry name" value="Serpin"/>
    <property type="match status" value="1"/>
</dbReference>
<dbReference type="InterPro" id="IPR023795">
    <property type="entry name" value="Serpin_CS"/>
</dbReference>
<feature type="domain" description="Serpin" evidence="8">
    <location>
        <begin position="1"/>
        <end position="339"/>
    </location>
</feature>
<protein>
    <submittedName>
        <fullName evidence="9">Serine protease inhibitor</fullName>
    </submittedName>
</protein>
<dbReference type="Gene3D" id="3.30.497.10">
    <property type="entry name" value="Antithrombin, subunit I, domain 2"/>
    <property type="match status" value="1"/>
</dbReference>
<keyword evidence="4" id="KW-0646">Protease inhibitor</keyword>
<evidence type="ECO:0000256" key="4">
    <source>
        <dbReference type="ARBA" id="ARBA00022690"/>
    </source>
</evidence>
<dbReference type="InterPro" id="IPR042185">
    <property type="entry name" value="Serpin_sf_2"/>
</dbReference>
<dbReference type="GO" id="GO:0005615">
    <property type="term" value="C:extracellular space"/>
    <property type="evidence" value="ECO:0007669"/>
    <property type="project" value="InterPro"/>
</dbReference>
<dbReference type="PANTHER" id="PTHR11461:SF211">
    <property type="entry name" value="GH10112P-RELATED"/>
    <property type="match status" value="1"/>
</dbReference>
<keyword evidence="6" id="KW-0325">Glycoprotein</keyword>
<reference evidence="9" key="1">
    <citation type="submission" date="2014-02" db="EMBL/GenBank/DDBJ databases">
        <title>Comparative bioinformatics, temporal and spatial expression analyses of Ixodes scapularis organic anion transporting polypeptides.</title>
        <authorList>
            <person name="Radulovic Z."/>
            <person name="Porter L."/>
            <person name="Kim T."/>
            <person name="Mulenga A."/>
        </authorList>
    </citation>
    <scope>NUCLEOTIDE SEQUENCE</scope>
</reference>
<dbReference type="EMBL" id="GAYW01000298">
    <property type="protein sequence ID" value="JAI08680.1"/>
    <property type="molecule type" value="Transcribed_RNA"/>
</dbReference>
<evidence type="ECO:0000313" key="9">
    <source>
        <dbReference type="EMBL" id="JAI08680.1"/>
    </source>
</evidence>
<evidence type="ECO:0000256" key="3">
    <source>
        <dbReference type="ARBA" id="ARBA00022525"/>
    </source>
</evidence>
<evidence type="ECO:0000256" key="6">
    <source>
        <dbReference type="ARBA" id="ARBA00023180"/>
    </source>
</evidence>
<dbReference type="SUPFAM" id="SSF56574">
    <property type="entry name" value="Serpins"/>
    <property type="match status" value="1"/>
</dbReference>
<evidence type="ECO:0000256" key="5">
    <source>
        <dbReference type="ARBA" id="ARBA00022900"/>
    </source>
</evidence>
<organism evidence="9">
    <name type="scientific">Amblyomma americanum</name>
    <name type="common">Lone star tick</name>
    <dbReference type="NCBI Taxonomy" id="6943"/>
    <lineage>
        <taxon>Eukaryota</taxon>
        <taxon>Metazoa</taxon>
        <taxon>Ecdysozoa</taxon>
        <taxon>Arthropoda</taxon>
        <taxon>Chelicerata</taxon>
        <taxon>Arachnida</taxon>
        <taxon>Acari</taxon>
        <taxon>Parasitiformes</taxon>
        <taxon>Ixodida</taxon>
        <taxon>Ixodoidea</taxon>
        <taxon>Ixodidae</taxon>
        <taxon>Amblyomminae</taxon>
        <taxon>Amblyomma</taxon>
    </lineage>
</organism>
<evidence type="ECO:0000256" key="7">
    <source>
        <dbReference type="RuleBase" id="RU000411"/>
    </source>
</evidence>